<keyword evidence="3" id="KW-1185">Reference proteome</keyword>
<feature type="compositionally biased region" description="Basic residues" evidence="1">
    <location>
        <begin position="63"/>
        <end position="76"/>
    </location>
</feature>
<sequence length="164" mass="18284">MMKNVQGSSAGAGSGEFHVYKASRRREYERLKLMDEKAQKEAETQAFESKKQEWELQAEAKTAKNRAKRQKKKERAKVKGPEKESAAGSETNAGQVDAPLKKRRLVSGKELIFKRPGADSDEDDDDDIGPAPPEQSLEGVDTGTLRQRPVPIVDAPRIIIHEDE</sequence>
<evidence type="ECO:0000256" key="1">
    <source>
        <dbReference type="SAM" id="MobiDB-lite"/>
    </source>
</evidence>
<dbReference type="InParanoid" id="A0A401GFP8"/>
<evidence type="ECO:0008006" key="4">
    <source>
        <dbReference type="Google" id="ProtNLM"/>
    </source>
</evidence>
<dbReference type="PANTHER" id="PTHR13507:SF0">
    <property type="entry name" value="PRKR-INTERACTING PROTEIN 1"/>
    <property type="match status" value="1"/>
</dbReference>
<accession>A0A401GFP8</accession>
<dbReference type="GO" id="GO:0005730">
    <property type="term" value="C:nucleolus"/>
    <property type="evidence" value="ECO:0007669"/>
    <property type="project" value="TreeGrafter"/>
</dbReference>
<dbReference type="GO" id="GO:0019901">
    <property type="term" value="F:protein kinase binding"/>
    <property type="evidence" value="ECO:0007669"/>
    <property type="project" value="TreeGrafter"/>
</dbReference>
<dbReference type="RefSeq" id="XP_027611905.1">
    <property type="nucleotide sequence ID" value="XM_027756104.1"/>
</dbReference>
<dbReference type="STRING" id="139825.A0A401GFP8"/>
<comment type="caution">
    <text evidence="2">The sequence shown here is derived from an EMBL/GenBank/DDBJ whole genome shotgun (WGS) entry which is preliminary data.</text>
</comment>
<proteinExistence type="predicted"/>
<dbReference type="GO" id="GO:0003725">
    <property type="term" value="F:double-stranded RNA binding"/>
    <property type="evidence" value="ECO:0007669"/>
    <property type="project" value="InterPro"/>
</dbReference>
<dbReference type="AlphaFoldDB" id="A0A401GFP8"/>
<gene>
    <name evidence="2" type="ORF">SCP_0307150</name>
</gene>
<feature type="compositionally biased region" description="Polar residues" evidence="1">
    <location>
        <begin position="1"/>
        <end position="11"/>
    </location>
</feature>
<feature type="compositionally biased region" description="Acidic residues" evidence="1">
    <location>
        <begin position="119"/>
        <end position="128"/>
    </location>
</feature>
<evidence type="ECO:0000313" key="3">
    <source>
        <dbReference type="Proteomes" id="UP000287166"/>
    </source>
</evidence>
<dbReference type="GO" id="GO:0004860">
    <property type="term" value="F:protein kinase inhibitor activity"/>
    <property type="evidence" value="ECO:0007669"/>
    <property type="project" value="TreeGrafter"/>
</dbReference>
<dbReference type="InterPro" id="IPR009548">
    <property type="entry name" value="Prkrip1"/>
</dbReference>
<dbReference type="PANTHER" id="PTHR13507">
    <property type="entry name" value="PRKR-INTERACTING PROTEIN 1"/>
    <property type="match status" value="1"/>
</dbReference>
<organism evidence="2 3">
    <name type="scientific">Sparassis crispa</name>
    <dbReference type="NCBI Taxonomy" id="139825"/>
    <lineage>
        <taxon>Eukaryota</taxon>
        <taxon>Fungi</taxon>
        <taxon>Dikarya</taxon>
        <taxon>Basidiomycota</taxon>
        <taxon>Agaricomycotina</taxon>
        <taxon>Agaricomycetes</taxon>
        <taxon>Polyporales</taxon>
        <taxon>Sparassidaceae</taxon>
        <taxon>Sparassis</taxon>
    </lineage>
</organism>
<reference evidence="2 3" key="1">
    <citation type="journal article" date="2018" name="Sci. Rep.">
        <title>Genome sequence of the cauliflower mushroom Sparassis crispa (Hanabiratake) and its association with beneficial usage.</title>
        <authorList>
            <person name="Kiyama R."/>
            <person name="Furutani Y."/>
            <person name="Kawaguchi K."/>
            <person name="Nakanishi T."/>
        </authorList>
    </citation>
    <scope>NUCLEOTIDE SEQUENCE [LARGE SCALE GENOMIC DNA]</scope>
</reference>
<dbReference type="GeneID" id="38777909"/>
<dbReference type="EMBL" id="BFAD01000003">
    <property type="protein sequence ID" value="GBE80992.1"/>
    <property type="molecule type" value="Genomic_DNA"/>
</dbReference>
<dbReference type="OrthoDB" id="10067079at2759"/>
<feature type="region of interest" description="Disordered" evidence="1">
    <location>
        <begin position="1"/>
        <end position="21"/>
    </location>
</feature>
<protein>
    <recommendedName>
        <fullName evidence="4">DUF1168-domain-containing protein</fullName>
    </recommendedName>
</protein>
<feature type="region of interest" description="Disordered" evidence="1">
    <location>
        <begin position="58"/>
        <end position="149"/>
    </location>
</feature>
<dbReference type="Pfam" id="PF06658">
    <property type="entry name" value="DUF1168"/>
    <property type="match status" value="1"/>
</dbReference>
<evidence type="ECO:0000313" key="2">
    <source>
        <dbReference type="EMBL" id="GBE80992.1"/>
    </source>
</evidence>
<name>A0A401GFP8_9APHY</name>
<dbReference type="Proteomes" id="UP000287166">
    <property type="component" value="Unassembled WGS sequence"/>
</dbReference>